<dbReference type="UniPathway" id="UPA00378"/>
<protein>
    <recommendedName>
        <fullName evidence="5 14">GDP-Man:Man(3)GlcNAc(2)-PP-Dol alpha-1,2-mannosyltransferase</fullName>
        <ecNumber evidence="4 14">2.4.1.131</ecNumber>
    </recommendedName>
</protein>
<evidence type="ECO:0000256" key="12">
    <source>
        <dbReference type="ARBA" id="ARBA00045065"/>
    </source>
</evidence>
<dbReference type="InterPro" id="IPR038013">
    <property type="entry name" value="ALG11"/>
</dbReference>
<evidence type="ECO:0000256" key="2">
    <source>
        <dbReference type="ARBA" id="ARBA00004922"/>
    </source>
</evidence>
<feature type="signal peptide" evidence="15">
    <location>
        <begin position="1"/>
        <end position="15"/>
    </location>
</feature>
<evidence type="ECO:0000256" key="6">
    <source>
        <dbReference type="ARBA" id="ARBA00022676"/>
    </source>
</evidence>
<dbReference type="Pfam" id="PF00534">
    <property type="entry name" value="Glycos_transf_1"/>
    <property type="match status" value="1"/>
</dbReference>
<dbReference type="Proteomes" id="UP000728185">
    <property type="component" value="Unassembled WGS sequence"/>
</dbReference>
<dbReference type="SUPFAM" id="SSF53756">
    <property type="entry name" value="UDP-Glycosyltransferase/glycogen phosphorylase"/>
    <property type="match status" value="1"/>
</dbReference>
<reference evidence="18" key="1">
    <citation type="submission" date="2019-05" db="EMBL/GenBank/DDBJ databases">
        <title>Annotation for the trematode Fasciolopsis buski.</title>
        <authorList>
            <person name="Choi Y.-J."/>
        </authorList>
    </citation>
    <scope>NUCLEOTIDE SEQUENCE</scope>
    <source>
        <strain evidence="18">HT</strain>
        <tissue evidence="18">Whole worm</tissue>
    </source>
</reference>
<keyword evidence="9 14" id="KW-0256">Endoplasmic reticulum</keyword>
<keyword evidence="10" id="KW-1133">Transmembrane helix</keyword>
<comment type="caution">
    <text evidence="18">The sequence shown here is derived from an EMBL/GenBank/DDBJ whole genome shotgun (WGS) entry which is preliminary data.</text>
</comment>
<evidence type="ECO:0000256" key="10">
    <source>
        <dbReference type="ARBA" id="ARBA00022989"/>
    </source>
</evidence>
<evidence type="ECO:0000256" key="3">
    <source>
        <dbReference type="ARBA" id="ARBA00009481"/>
    </source>
</evidence>
<keyword evidence="6 14" id="KW-0328">Glycosyltransferase</keyword>
<feature type="chain" id="PRO_5033988923" description="GDP-Man:Man(3)GlcNAc(2)-PP-Dol alpha-1,2-mannosyltransferase" evidence="15">
    <location>
        <begin position="16"/>
        <end position="495"/>
    </location>
</feature>
<dbReference type="Pfam" id="PF15924">
    <property type="entry name" value="ALG11_N"/>
    <property type="match status" value="1"/>
</dbReference>
<keyword evidence="19" id="KW-1185">Reference proteome</keyword>
<dbReference type="EMBL" id="LUCM01004340">
    <property type="protein sequence ID" value="KAA0194518.1"/>
    <property type="molecule type" value="Genomic_DNA"/>
</dbReference>
<evidence type="ECO:0000256" key="1">
    <source>
        <dbReference type="ARBA" id="ARBA00004389"/>
    </source>
</evidence>
<organism evidence="18 19">
    <name type="scientific">Fasciolopsis buskii</name>
    <dbReference type="NCBI Taxonomy" id="27845"/>
    <lineage>
        <taxon>Eukaryota</taxon>
        <taxon>Metazoa</taxon>
        <taxon>Spiralia</taxon>
        <taxon>Lophotrochozoa</taxon>
        <taxon>Platyhelminthes</taxon>
        <taxon>Trematoda</taxon>
        <taxon>Digenea</taxon>
        <taxon>Plagiorchiida</taxon>
        <taxon>Echinostomata</taxon>
        <taxon>Echinostomatoidea</taxon>
        <taxon>Fasciolidae</taxon>
        <taxon>Fasciolopsis</taxon>
    </lineage>
</organism>
<dbReference type="InterPro" id="IPR031814">
    <property type="entry name" value="ALG11_N"/>
</dbReference>
<evidence type="ECO:0000313" key="19">
    <source>
        <dbReference type="Proteomes" id="UP000728185"/>
    </source>
</evidence>
<feature type="domain" description="ALG11 mannosyltransferase N-terminal" evidence="17">
    <location>
        <begin position="39"/>
        <end position="260"/>
    </location>
</feature>
<comment type="pathway">
    <text evidence="2 14">Protein modification; protein glycosylation.</text>
</comment>
<evidence type="ECO:0000313" key="18">
    <source>
        <dbReference type="EMBL" id="KAA0194518.1"/>
    </source>
</evidence>
<accession>A0A8E0VMR9</accession>
<dbReference type="PANTHER" id="PTHR45919">
    <property type="entry name" value="GDP-MAN:MAN(3)GLCNAC(2)-PP-DOL ALPHA-1,2-MANNOSYLTRANSFERASE"/>
    <property type="match status" value="1"/>
</dbReference>
<dbReference type="GO" id="GO:0006487">
    <property type="term" value="P:protein N-linked glycosylation"/>
    <property type="evidence" value="ECO:0007669"/>
    <property type="project" value="TreeGrafter"/>
</dbReference>
<evidence type="ECO:0000256" key="8">
    <source>
        <dbReference type="ARBA" id="ARBA00022692"/>
    </source>
</evidence>
<proteinExistence type="inferred from homology"/>
<dbReference type="OrthoDB" id="2276068at2759"/>
<keyword evidence="7 14" id="KW-0808">Transferase</keyword>
<evidence type="ECO:0000256" key="13">
    <source>
        <dbReference type="ARBA" id="ARBA00045128"/>
    </source>
</evidence>
<feature type="domain" description="Glycosyl transferase family 1" evidence="16">
    <location>
        <begin position="279"/>
        <end position="470"/>
    </location>
</feature>
<evidence type="ECO:0000256" key="11">
    <source>
        <dbReference type="ARBA" id="ARBA00023136"/>
    </source>
</evidence>
<keyword evidence="8" id="KW-0812">Transmembrane</keyword>
<evidence type="ECO:0000256" key="7">
    <source>
        <dbReference type="ARBA" id="ARBA00022679"/>
    </source>
</evidence>
<comment type="subcellular location">
    <subcellularLocation>
        <location evidence="1">Endoplasmic reticulum membrane</location>
        <topology evidence="1">Single-pass membrane protein</topology>
    </subcellularLocation>
</comment>
<evidence type="ECO:0000259" key="17">
    <source>
        <dbReference type="Pfam" id="PF15924"/>
    </source>
</evidence>
<comment type="catalytic activity">
    <reaction evidence="12 14">
        <text>an alpha-D-Man-(1-&gt;3)-[alpha-D-Man-(1-&gt;6)]-beta-D-Man-(1-&gt;4)-beta-D-GlcNAc-(1-&gt;4)-alpha-D-GlcNAc-diphospho-di-trans,poly-cis-dolichol + 2 GDP-alpha-D-mannose = an alpha-D-Man-(1-&gt;2)-alpha-D-Man-(1-&gt;2)-alpha-D-Man-(1-&gt;3)-[alpha-D-Man-(1-&gt;6)]-beta-D-Man-(1-&gt;4)-beta-D-GlcNAc-(1-&gt;4)-alpha-D-GlcNAc-diphospho-di-trans,poly-cis-dolichol + 2 GDP + 2 H(+)</text>
        <dbReference type="Rhea" id="RHEA:29523"/>
        <dbReference type="Rhea" id="RHEA-COMP:19515"/>
        <dbReference type="Rhea" id="RHEA-COMP:19516"/>
        <dbReference type="ChEBI" id="CHEBI:15378"/>
        <dbReference type="ChEBI" id="CHEBI:57527"/>
        <dbReference type="ChEBI" id="CHEBI:58189"/>
        <dbReference type="ChEBI" id="CHEBI:132511"/>
        <dbReference type="ChEBI" id="CHEBI:132515"/>
        <dbReference type="EC" id="2.4.1.131"/>
    </reaction>
    <physiologicalReaction direction="left-to-right" evidence="12 14">
        <dbReference type="Rhea" id="RHEA:29524"/>
    </physiologicalReaction>
</comment>
<name>A0A8E0VMR9_9TREM</name>
<dbReference type="InterPro" id="IPR001296">
    <property type="entry name" value="Glyco_trans_1"/>
</dbReference>
<gene>
    <name evidence="18" type="ORF">FBUS_07625</name>
</gene>
<feature type="non-terminal residue" evidence="18">
    <location>
        <position position="1"/>
    </location>
</feature>
<evidence type="ECO:0000256" key="9">
    <source>
        <dbReference type="ARBA" id="ARBA00022824"/>
    </source>
</evidence>
<dbReference type="GO" id="GO:0005789">
    <property type="term" value="C:endoplasmic reticulum membrane"/>
    <property type="evidence" value="ECO:0007669"/>
    <property type="project" value="UniProtKB-SubCell"/>
</dbReference>
<keyword evidence="11" id="KW-0472">Membrane</keyword>
<evidence type="ECO:0000256" key="15">
    <source>
        <dbReference type="SAM" id="SignalP"/>
    </source>
</evidence>
<evidence type="ECO:0000256" key="5">
    <source>
        <dbReference type="ARBA" id="ARBA00022018"/>
    </source>
</evidence>
<evidence type="ECO:0000256" key="14">
    <source>
        <dbReference type="RuleBase" id="RU367051"/>
    </source>
</evidence>
<dbReference type="GO" id="GO:0004377">
    <property type="term" value="F:GDP-Man:Man(3)GlcNAc(2)-PP-Dol alpha-1,2-mannosyltransferase activity"/>
    <property type="evidence" value="ECO:0007669"/>
    <property type="project" value="UniProtKB-UniRule"/>
</dbReference>
<dbReference type="PANTHER" id="PTHR45919:SF1">
    <property type="entry name" value="GDP-MAN:MAN(3)GLCNAC(2)-PP-DOL ALPHA-1,2-MANNOSYLTRANSFERASE"/>
    <property type="match status" value="1"/>
</dbReference>
<comment type="function">
    <text evidence="13">GDP-Man:Man(3)GlcNAc(2)-PP-Dol alpha-1,2-mannosyltransferase that operates in the biosynthetic pathway of dolichol-linked oligosaccharides, the glycan precursors employed in protein asparagine (N)-glycosylation. The assembly of dolichol-linked oligosaccharides begins on the cytosolic side of the endoplasmic reticulum membrane and finishes in its lumen. The sequential addition of sugars to dolichol pyrophosphate produces dolichol-linked oligosaccharides containing fourteen sugars, including two GlcNAcs, nine mannoses and three glucoses. Once assembled, the oligosaccharide is transferred from the lipid to nascent proteins by oligosaccharyltransferases. Catalyzes, on the cytoplasmic face of the endoplasmic reticulum, the addition of the fourth and fifth mannose residues to the dolichol-linked oligosaccharide chain, to produce Man(5)GlcNAc(2)-PP-dolichol core oligosaccharide. Man(5)GlcNAc(2)-PP-dolichol is a substrate for ALG3, the following enzyme in the biosynthetic pathway.</text>
</comment>
<comment type="similarity">
    <text evidence="3 14">Belongs to the glycosyltransferase group 1 family. Glycosyltransferase 4 subfamily.</text>
</comment>
<dbReference type="Gene3D" id="3.40.50.2000">
    <property type="entry name" value="Glycogen Phosphorylase B"/>
    <property type="match status" value="1"/>
</dbReference>
<dbReference type="AlphaFoldDB" id="A0A8E0VMR9"/>
<dbReference type="EC" id="2.4.1.131" evidence="4 14"/>
<sequence length="495" mass="55924">FLLGVLILIVPVSWARFIRRPRIRKTLCDQYGLSSDFALIGFFHPFCTSRGGGERVLWAAIKTMQSIKKKPIIFVVYTRDPDCIRNYSHVLEDVKITFGFQLDANSPIHFVLLRTTWLLSPRLYPVLTLAGQAMGSILVGLEALILCPPDIFIDTTGFAFILPFAKRLFGAKTAAYVHYPTVSSDMIERVSAGLRRAGSNLTGVTYNNASWIRNSVVVTQIKLFYYRLLVQAYRWVGSSSNADCVMTNSTWTRDHILCLWNGNPSVVYPPCPTEDLAIGDSKKRQPWIMSVSQFRPEKNHELQIEAFSRFLTRSGLGTQADEHSFRLLLIGGCRDDGDLARVAQLRYLVHSRNLQDVIQFHINVSYSSLKRLFHQCMINLHTMVDEHFGIGIVEGMAAGLITVAHNSGGPKSDIIGPAKANFDKSNRKTNVESIGVGFLASSVDEYARTFEYVLMQMSDKERDAMRKHARDWVQEKFSESCFSRGWFSNMEHLGL</sequence>
<evidence type="ECO:0000259" key="16">
    <source>
        <dbReference type="Pfam" id="PF00534"/>
    </source>
</evidence>
<keyword evidence="15" id="KW-0732">Signal</keyword>
<dbReference type="CDD" id="cd03806">
    <property type="entry name" value="GT4_ALG11-like"/>
    <property type="match status" value="1"/>
</dbReference>
<evidence type="ECO:0000256" key="4">
    <source>
        <dbReference type="ARBA" id="ARBA00012645"/>
    </source>
</evidence>